<organism evidence="2 3">
    <name type="scientific">Cryptococcus amylolentus CBS 6039</name>
    <dbReference type="NCBI Taxonomy" id="1295533"/>
    <lineage>
        <taxon>Eukaryota</taxon>
        <taxon>Fungi</taxon>
        <taxon>Dikarya</taxon>
        <taxon>Basidiomycota</taxon>
        <taxon>Agaricomycotina</taxon>
        <taxon>Tremellomycetes</taxon>
        <taxon>Tremellales</taxon>
        <taxon>Cryptococcaceae</taxon>
        <taxon>Cryptococcus</taxon>
    </lineage>
</organism>
<keyword evidence="3" id="KW-1185">Reference proteome</keyword>
<feature type="transmembrane region" description="Helical" evidence="1">
    <location>
        <begin position="181"/>
        <end position="200"/>
    </location>
</feature>
<accession>A0A1E3I0M3</accession>
<reference evidence="2 3" key="1">
    <citation type="submission" date="2016-06" db="EMBL/GenBank/DDBJ databases">
        <title>Evolution of pathogenesis and genome organization in the Tremellales.</title>
        <authorList>
            <person name="Cuomo C."/>
            <person name="Litvintseva A."/>
            <person name="Heitman J."/>
            <person name="Chen Y."/>
            <person name="Sun S."/>
            <person name="Springer D."/>
            <person name="Dromer F."/>
            <person name="Young S."/>
            <person name="Zeng Q."/>
            <person name="Chapman S."/>
            <person name="Gujja S."/>
            <person name="Saif S."/>
            <person name="Birren B."/>
        </authorList>
    </citation>
    <scope>NUCLEOTIDE SEQUENCE [LARGE SCALE GENOMIC DNA]</scope>
    <source>
        <strain evidence="2 3">CBS 6039</strain>
    </source>
</reference>
<name>A0A1E3I0M3_9TREE</name>
<protein>
    <submittedName>
        <fullName evidence="2">Uncharacterized protein</fullName>
    </submittedName>
</protein>
<feature type="transmembrane region" description="Helical" evidence="1">
    <location>
        <begin position="230"/>
        <end position="251"/>
    </location>
</feature>
<evidence type="ECO:0000256" key="1">
    <source>
        <dbReference type="SAM" id="Phobius"/>
    </source>
</evidence>
<keyword evidence="1" id="KW-0812">Transmembrane</keyword>
<evidence type="ECO:0000313" key="2">
    <source>
        <dbReference type="EMBL" id="ODN82150.1"/>
    </source>
</evidence>
<dbReference type="EMBL" id="AWGJ01000003">
    <property type="protein sequence ID" value="ODN82150.1"/>
    <property type="molecule type" value="Genomic_DNA"/>
</dbReference>
<keyword evidence="1" id="KW-1133">Transmembrane helix</keyword>
<comment type="caution">
    <text evidence="2">The sequence shown here is derived from an EMBL/GenBank/DDBJ whole genome shotgun (WGS) entry which is preliminary data.</text>
</comment>
<dbReference type="Proteomes" id="UP000094065">
    <property type="component" value="Unassembled WGS sequence"/>
</dbReference>
<feature type="transmembrane region" description="Helical" evidence="1">
    <location>
        <begin position="124"/>
        <end position="145"/>
    </location>
</feature>
<proteinExistence type="predicted"/>
<dbReference type="OrthoDB" id="2574384at2759"/>
<gene>
    <name evidence="2" type="ORF">L202_02449</name>
</gene>
<sequence length="415" mass="44548">MSLHLYPTIHDMATIELPWVLAPPILIHALAVPAIVVASFQSLNFWRAVSVLSAQDAFPEETPPAWSITKTSFSNWRAQQPPLGATTKKVILFAVCFALIVALQCTITVISVNNITIQTVLKCVVFLILTVACAPSIYYGILNIIKPLTMQVRYTRKTPGAPICLERIPIGDAKAGAYQEMLRAGFSFVASVGAMVLTAYGFTAHLPIVAGASVVTFVANHYHPRMSIQSVIFALFGSIAFCATMVGIGQMRESYSGSEEAGKDTSSDDAASTWPVVNLMFTLLSASAIVMPGALIAMTLRFEHSQAAGSVERPSNVSSEAQLCVPFDYPKFPCPIFLTSIASLFLSLTAMDIVVAQYGGDAVFVPITPAAAGITVPVVSACTALAAAHQGVLIQWWRYSETWVPQNNDDIEQAP</sequence>
<dbReference type="AlphaFoldDB" id="A0A1E3I0M3"/>
<dbReference type="GeneID" id="30153758"/>
<feature type="transmembrane region" description="Helical" evidence="1">
    <location>
        <begin position="90"/>
        <end position="112"/>
    </location>
</feature>
<feature type="transmembrane region" description="Helical" evidence="1">
    <location>
        <begin position="336"/>
        <end position="358"/>
    </location>
</feature>
<feature type="transmembrane region" description="Helical" evidence="1">
    <location>
        <begin position="271"/>
        <end position="297"/>
    </location>
</feature>
<feature type="transmembrane region" description="Helical" evidence="1">
    <location>
        <begin position="20"/>
        <end position="40"/>
    </location>
</feature>
<feature type="transmembrane region" description="Helical" evidence="1">
    <location>
        <begin position="364"/>
        <end position="388"/>
    </location>
</feature>
<evidence type="ECO:0000313" key="3">
    <source>
        <dbReference type="Proteomes" id="UP000094065"/>
    </source>
</evidence>
<dbReference type="RefSeq" id="XP_018996469.1">
    <property type="nucleotide sequence ID" value="XM_019136066.1"/>
</dbReference>
<keyword evidence="1" id="KW-0472">Membrane</keyword>